<evidence type="ECO:0000313" key="8">
    <source>
        <dbReference type="EMBL" id="OHA96053.1"/>
    </source>
</evidence>
<keyword evidence="5" id="KW-0378">Hydrolase</keyword>
<comment type="caution">
    <text evidence="8">The sequence shown here is derived from an EMBL/GenBank/DDBJ whole genome shotgun (WGS) entry which is preliminary data.</text>
</comment>
<evidence type="ECO:0000256" key="6">
    <source>
        <dbReference type="ARBA" id="ARBA00022884"/>
    </source>
</evidence>
<evidence type="ECO:0000256" key="7">
    <source>
        <dbReference type="ARBA" id="ARBA00023016"/>
    </source>
</evidence>
<evidence type="ECO:0000256" key="4">
    <source>
        <dbReference type="ARBA" id="ARBA00022759"/>
    </source>
</evidence>
<organism evidence="8 9">
    <name type="scientific">Candidatus Zambryskibacteria bacterium RIFCSPHIGHO2_02_FULL_43_14</name>
    <dbReference type="NCBI Taxonomy" id="1802748"/>
    <lineage>
        <taxon>Bacteria</taxon>
        <taxon>Candidatus Zambryskiibacteriota</taxon>
    </lineage>
</organism>
<dbReference type="AlphaFoldDB" id="A0A1G2TFP4"/>
<dbReference type="GO" id="GO:0004519">
    <property type="term" value="F:endonuclease activity"/>
    <property type="evidence" value="ECO:0007669"/>
    <property type="project" value="UniProtKB-KW"/>
</dbReference>
<evidence type="ECO:0000256" key="1">
    <source>
        <dbReference type="ARBA" id="ARBA00006620"/>
    </source>
</evidence>
<proteinExistence type="inferred from homology"/>
<dbReference type="InterPro" id="IPR012933">
    <property type="entry name" value="HicA_mRNA_interferase"/>
</dbReference>
<evidence type="ECO:0000256" key="2">
    <source>
        <dbReference type="ARBA" id="ARBA00022649"/>
    </source>
</evidence>
<name>A0A1G2TFP4_9BACT</name>
<keyword evidence="6" id="KW-0694">RNA-binding</keyword>
<sequence length="64" mass="7245">MKRIDLIRHLRKSGCTLVREGSNHSIFVNIASKRATSVPRHSEVNTFTARKICRDLGIGIEEII</sequence>
<keyword evidence="2" id="KW-1277">Toxin-antitoxin system</keyword>
<keyword evidence="7" id="KW-0346">Stress response</keyword>
<reference evidence="8 9" key="1">
    <citation type="journal article" date="2016" name="Nat. Commun.">
        <title>Thousands of microbial genomes shed light on interconnected biogeochemical processes in an aquifer system.</title>
        <authorList>
            <person name="Anantharaman K."/>
            <person name="Brown C.T."/>
            <person name="Hug L.A."/>
            <person name="Sharon I."/>
            <person name="Castelle C.J."/>
            <person name="Probst A.J."/>
            <person name="Thomas B.C."/>
            <person name="Singh A."/>
            <person name="Wilkins M.J."/>
            <person name="Karaoz U."/>
            <person name="Brodie E.L."/>
            <person name="Williams K.H."/>
            <person name="Hubbard S.S."/>
            <person name="Banfield J.F."/>
        </authorList>
    </citation>
    <scope>NUCLEOTIDE SEQUENCE [LARGE SCALE GENOMIC DNA]</scope>
</reference>
<dbReference type="GO" id="GO:0003729">
    <property type="term" value="F:mRNA binding"/>
    <property type="evidence" value="ECO:0007669"/>
    <property type="project" value="InterPro"/>
</dbReference>
<dbReference type="GO" id="GO:0016787">
    <property type="term" value="F:hydrolase activity"/>
    <property type="evidence" value="ECO:0007669"/>
    <property type="project" value="UniProtKB-KW"/>
</dbReference>
<protein>
    <submittedName>
        <fullName evidence="8">Addiction module toxin, HicA family</fullName>
    </submittedName>
</protein>
<comment type="similarity">
    <text evidence="1">Belongs to the HicA mRNA interferase family.</text>
</comment>
<dbReference type="InterPro" id="IPR038570">
    <property type="entry name" value="HicA_sf"/>
</dbReference>
<keyword evidence="3" id="KW-0540">Nuclease</keyword>
<dbReference type="Pfam" id="PF07927">
    <property type="entry name" value="HicA_toxin"/>
    <property type="match status" value="1"/>
</dbReference>
<accession>A0A1G2TFP4</accession>
<dbReference type="Gene3D" id="3.30.920.30">
    <property type="entry name" value="Hypothetical protein"/>
    <property type="match status" value="1"/>
</dbReference>
<dbReference type="Proteomes" id="UP000178175">
    <property type="component" value="Unassembled WGS sequence"/>
</dbReference>
<dbReference type="EMBL" id="MHVR01000012">
    <property type="protein sequence ID" value="OHA96053.1"/>
    <property type="molecule type" value="Genomic_DNA"/>
</dbReference>
<keyword evidence="4" id="KW-0255">Endonuclease</keyword>
<gene>
    <name evidence="8" type="ORF">A3C70_01330</name>
</gene>
<evidence type="ECO:0000256" key="3">
    <source>
        <dbReference type="ARBA" id="ARBA00022722"/>
    </source>
</evidence>
<dbReference type="SUPFAM" id="SSF54786">
    <property type="entry name" value="YcfA/nrd intein domain"/>
    <property type="match status" value="1"/>
</dbReference>
<evidence type="ECO:0000256" key="5">
    <source>
        <dbReference type="ARBA" id="ARBA00022801"/>
    </source>
</evidence>
<evidence type="ECO:0000313" key="9">
    <source>
        <dbReference type="Proteomes" id="UP000178175"/>
    </source>
</evidence>